<evidence type="ECO:0000313" key="1">
    <source>
        <dbReference type="EMBL" id="KNE21236.1"/>
    </source>
</evidence>
<name>A0A0L0QRR7_VIRPA</name>
<evidence type="ECO:0000313" key="2">
    <source>
        <dbReference type="Proteomes" id="UP000036780"/>
    </source>
</evidence>
<sequence>MVINRLLLNLQIELTLYAEKDCQPDIQKLTVGVNSEIHMYALQKMHEKPEIYRDPLILFELS</sequence>
<dbReference type="EMBL" id="LGTO01000005">
    <property type="protein sequence ID" value="KNE21236.1"/>
    <property type="molecule type" value="Genomic_DNA"/>
</dbReference>
<protein>
    <submittedName>
        <fullName evidence="1">Uncharacterized protein</fullName>
    </submittedName>
</protein>
<dbReference type="AlphaFoldDB" id="A0A0L0QRR7"/>
<keyword evidence="2" id="KW-1185">Reference proteome</keyword>
<organism evidence="1 2">
    <name type="scientific">Virgibacillus pantothenticus</name>
    <dbReference type="NCBI Taxonomy" id="1473"/>
    <lineage>
        <taxon>Bacteria</taxon>
        <taxon>Bacillati</taxon>
        <taxon>Bacillota</taxon>
        <taxon>Bacilli</taxon>
        <taxon>Bacillales</taxon>
        <taxon>Bacillaceae</taxon>
        <taxon>Virgibacillus</taxon>
    </lineage>
</organism>
<reference evidence="2" key="1">
    <citation type="submission" date="2015-07" db="EMBL/GenBank/DDBJ databases">
        <title>Fjat-10053 dsm26.</title>
        <authorList>
            <person name="Liu B."/>
            <person name="Wang J."/>
            <person name="Zhu Y."/>
            <person name="Liu G."/>
            <person name="Chen Q."/>
            <person name="Chen Z."/>
            <person name="Lan J."/>
            <person name="Che J."/>
            <person name="Ge C."/>
            <person name="Shi H."/>
            <person name="Pan Z."/>
            <person name="Liu X."/>
        </authorList>
    </citation>
    <scope>NUCLEOTIDE SEQUENCE [LARGE SCALE GENOMIC DNA]</scope>
    <source>
        <strain evidence="2">DSM 26</strain>
    </source>
</reference>
<comment type="caution">
    <text evidence="1">The sequence shown here is derived from an EMBL/GenBank/DDBJ whole genome shotgun (WGS) entry which is preliminary data.</text>
</comment>
<accession>A0A0L0QRR7</accession>
<dbReference type="PATRIC" id="fig|1473.5.peg.4195"/>
<gene>
    <name evidence="1" type="ORF">AFK71_06000</name>
</gene>
<proteinExistence type="predicted"/>
<dbReference type="Proteomes" id="UP000036780">
    <property type="component" value="Unassembled WGS sequence"/>
</dbReference>